<dbReference type="InterPro" id="IPR044847">
    <property type="entry name" value="KAN_fam"/>
</dbReference>
<evidence type="ECO:0000256" key="5">
    <source>
        <dbReference type="ARBA" id="ARBA00023125"/>
    </source>
</evidence>
<keyword evidence="6" id="KW-0804">Transcription</keyword>
<evidence type="ECO:0000259" key="9">
    <source>
        <dbReference type="Pfam" id="PF00249"/>
    </source>
</evidence>
<evidence type="ECO:0000256" key="6">
    <source>
        <dbReference type="ARBA" id="ARBA00023163"/>
    </source>
</evidence>
<dbReference type="Gramene" id="TraesLAC5B03G02772310.1">
    <property type="protein sequence ID" value="TraesLAC5B03G02772310.1"/>
    <property type="gene ID" value="TraesLAC5B03G02772310"/>
</dbReference>
<reference evidence="10" key="1">
    <citation type="submission" date="2018-08" db="EMBL/GenBank/DDBJ databases">
        <authorList>
            <person name="Rossello M."/>
        </authorList>
    </citation>
    <scope>NUCLEOTIDE SEQUENCE [LARGE SCALE GENOMIC DNA]</scope>
    <source>
        <strain evidence="10">cv. Chinese Spring</strain>
    </source>
</reference>
<dbReference type="SMR" id="A0A3B6LGY9"/>
<dbReference type="Gramene" id="TraesNOR5B03G02843030.1">
    <property type="protein sequence ID" value="TraesNOR5B03G02843030.1"/>
    <property type="gene ID" value="TraesNOR5B03G02843030"/>
</dbReference>
<sequence>MSSPPPPSLPEACSITKAVAPDLSLHISPPSPGTAVGDNGEVRLWLHEAAAKRHRGLEEMLHQPNKAHAFKKSSCPAVGGGAVARPAAGGRKRSSRAPRMRWTTTLHAHFVRAVELLGGHERATPKSVLELMNVKDLTLAHVKSHLQMYRTVKSTDRSCVAGHGQTRDMGFLRRVVAGDELINGFDGFNSNMVNTTSNNTTPRGSESPAGEQGHHDAWGTQTAAATTTMVPPYLTTSESHDNEHIMPENGMARPAGPRRGRSSPNNTSSSGSDDVDESESFGWLALTRRCSDEDGDGDCAGDRVLQDAAMVMAPSLEMRLGRQGWEQMEPSASASKELTPILKCL</sequence>
<reference evidence="10" key="2">
    <citation type="submission" date="2018-10" db="UniProtKB">
        <authorList>
            <consortium name="EnsemblPlants"/>
        </authorList>
    </citation>
    <scope>IDENTIFICATION</scope>
</reference>
<evidence type="ECO:0000256" key="1">
    <source>
        <dbReference type="ARBA" id="ARBA00004123"/>
    </source>
</evidence>
<proteinExistence type="predicted"/>
<dbReference type="Gramene" id="TraesMAC5B03G02817280.1">
    <property type="protein sequence ID" value="TraesMAC5B03G02817280.1"/>
    <property type="gene ID" value="TraesMAC5B03G02817280"/>
</dbReference>
<dbReference type="Gramene" id="TraesLDM5B03G02820080.1">
    <property type="protein sequence ID" value="TraesLDM5B03G02820080.1"/>
    <property type="gene ID" value="TraesLDM5B03G02820080"/>
</dbReference>
<dbReference type="PaxDb" id="4565-Traes_5BS_82133897D.2"/>
<dbReference type="GO" id="GO:0010158">
    <property type="term" value="P:abaxial cell fate specification"/>
    <property type="evidence" value="ECO:0007669"/>
    <property type="project" value="InterPro"/>
</dbReference>
<accession>A0A3B6LGY9</accession>
<dbReference type="STRING" id="4565.A0A3B6LGY9"/>
<feature type="compositionally biased region" description="Low complexity" evidence="8">
    <location>
        <begin position="262"/>
        <end position="272"/>
    </location>
</feature>
<dbReference type="Pfam" id="PF00249">
    <property type="entry name" value="Myb_DNA-binding"/>
    <property type="match status" value="1"/>
</dbReference>
<keyword evidence="4" id="KW-0805">Transcription regulation</keyword>
<keyword evidence="3" id="KW-0221">Differentiation</keyword>
<dbReference type="GO" id="GO:0005634">
    <property type="term" value="C:nucleus"/>
    <property type="evidence" value="ECO:0000318"/>
    <property type="project" value="GO_Central"/>
</dbReference>
<keyword evidence="2" id="KW-0217">Developmental protein</keyword>
<evidence type="ECO:0000256" key="7">
    <source>
        <dbReference type="ARBA" id="ARBA00023242"/>
    </source>
</evidence>
<keyword evidence="7" id="KW-0539">Nucleus</keyword>
<dbReference type="SUPFAM" id="SSF46689">
    <property type="entry name" value="Homeodomain-like"/>
    <property type="match status" value="1"/>
</dbReference>
<dbReference type="GeneID" id="123110508"/>
<dbReference type="EnsemblPlants" id="TraesCS5B02G068000.1">
    <property type="protein sequence ID" value="TraesCS5B02G068000.1"/>
    <property type="gene ID" value="TraesCS5B02G068000"/>
</dbReference>
<dbReference type="GO" id="GO:0006355">
    <property type="term" value="P:regulation of DNA-templated transcription"/>
    <property type="evidence" value="ECO:0000318"/>
    <property type="project" value="GO_Central"/>
</dbReference>
<dbReference type="Gene3D" id="1.10.10.60">
    <property type="entry name" value="Homeodomain-like"/>
    <property type="match status" value="1"/>
</dbReference>
<dbReference type="Gramene" id="TraesCS5B03G0167000.1">
    <property type="protein sequence ID" value="TraesCS5B03G0167000.1.CDS"/>
    <property type="gene ID" value="TraesCS5B03G0167000"/>
</dbReference>
<dbReference type="OrthoDB" id="551907at2759"/>
<evidence type="ECO:0000313" key="10">
    <source>
        <dbReference type="EnsemblPlants" id="TraesCS5B02G068000.1"/>
    </source>
</evidence>
<dbReference type="Proteomes" id="UP000019116">
    <property type="component" value="Chromosome 5B"/>
</dbReference>
<feature type="region of interest" description="Disordered" evidence="8">
    <location>
        <begin position="233"/>
        <end position="279"/>
    </location>
</feature>
<organism evidence="10">
    <name type="scientific">Triticum aestivum</name>
    <name type="common">Wheat</name>
    <dbReference type="NCBI Taxonomy" id="4565"/>
    <lineage>
        <taxon>Eukaryota</taxon>
        <taxon>Viridiplantae</taxon>
        <taxon>Streptophyta</taxon>
        <taxon>Embryophyta</taxon>
        <taxon>Tracheophyta</taxon>
        <taxon>Spermatophyta</taxon>
        <taxon>Magnoliopsida</taxon>
        <taxon>Liliopsida</taxon>
        <taxon>Poales</taxon>
        <taxon>Poaceae</taxon>
        <taxon>BOP clade</taxon>
        <taxon>Pooideae</taxon>
        <taxon>Triticodae</taxon>
        <taxon>Triticeae</taxon>
        <taxon>Triticinae</taxon>
        <taxon>Triticum</taxon>
    </lineage>
</organism>
<keyword evidence="5" id="KW-0238">DNA-binding</keyword>
<name>A0A3B6LGY9_WHEAT</name>
<dbReference type="GO" id="GO:0000976">
    <property type="term" value="F:transcription cis-regulatory region binding"/>
    <property type="evidence" value="ECO:0000318"/>
    <property type="project" value="GO_Central"/>
</dbReference>
<evidence type="ECO:0000256" key="8">
    <source>
        <dbReference type="SAM" id="MobiDB-lite"/>
    </source>
</evidence>
<dbReference type="InterPro" id="IPR001005">
    <property type="entry name" value="SANT/Myb"/>
</dbReference>
<dbReference type="PANTHER" id="PTHR31496:SF49">
    <property type="entry name" value="MYB-LIKE DOMAIN-CONTAINING PROTEIN"/>
    <property type="match status" value="1"/>
</dbReference>
<gene>
    <name evidence="10" type="primary">LOC123110508</name>
</gene>
<evidence type="ECO:0000256" key="2">
    <source>
        <dbReference type="ARBA" id="ARBA00022473"/>
    </source>
</evidence>
<dbReference type="PANTHER" id="PTHR31496">
    <property type="entry name" value="TRANSCRIPTION FACTOR KAN2-RELATED"/>
    <property type="match status" value="1"/>
</dbReference>
<dbReference type="AlphaFoldDB" id="A0A3B6LGY9"/>
<dbReference type="RefSeq" id="XP_044386980.1">
    <property type="nucleotide sequence ID" value="XM_044531045.1"/>
</dbReference>
<evidence type="ECO:0000256" key="4">
    <source>
        <dbReference type="ARBA" id="ARBA00023015"/>
    </source>
</evidence>
<dbReference type="Gramene" id="TraesCS5B02G068000.1">
    <property type="protein sequence ID" value="TraesCS5B02G068000.1"/>
    <property type="gene ID" value="TraesCS5B02G068000"/>
</dbReference>
<evidence type="ECO:0000313" key="11">
    <source>
        <dbReference type="Proteomes" id="UP000019116"/>
    </source>
</evidence>
<dbReference type="NCBIfam" id="TIGR01557">
    <property type="entry name" value="myb_SHAQKYF"/>
    <property type="match status" value="1"/>
</dbReference>
<evidence type="ECO:0000256" key="3">
    <source>
        <dbReference type="ARBA" id="ARBA00022782"/>
    </source>
</evidence>
<comment type="subcellular location">
    <subcellularLocation>
        <location evidence="1">Nucleus</location>
    </subcellularLocation>
</comment>
<keyword evidence="11" id="KW-1185">Reference proteome</keyword>
<protein>
    <recommendedName>
        <fullName evidence="9">Myb-like domain-containing protein</fullName>
    </recommendedName>
</protein>
<dbReference type="InterPro" id="IPR009057">
    <property type="entry name" value="Homeodomain-like_sf"/>
</dbReference>
<dbReference type="InterPro" id="IPR006447">
    <property type="entry name" value="Myb_dom_plants"/>
</dbReference>
<feature type="domain" description="Myb-like" evidence="9">
    <location>
        <begin position="99"/>
        <end position="150"/>
    </location>
</feature>
<dbReference type="FunFam" id="1.10.10.60:FF:000002">
    <property type="entry name" value="Myb family transcription factor"/>
    <property type="match status" value="1"/>
</dbReference>
<feature type="region of interest" description="Disordered" evidence="8">
    <location>
        <begin position="193"/>
        <end position="216"/>
    </location>
</feature>
<dbReference type="Gramene" id="TraesJAG5B03G02817810.1">
    <property type="protein sequence ID" value="TraesJAG5B03G02817810.1"/>
    <property type="gene ID" value="TraesJAG5B03G02817810"/>
</dbReference>